<sequence length="106" mass="11320">NARDLGVLASILASPITNMSRGGRFSSTSMAAVGVPLMAPIVPKHAKRCTFYRFFGAVTCCTFGHHTNEPYTILGLITLVYSQCDMSGLSPLCHVPILPHISPSSI</sequence>
<proteinExistence type="predicted"/>
<evidence type="ECO:0000313" key="2">
    <source>
        <dbReference type="EMBL" id="JAS77084.1"/>
    </source>
</evidence>
<reference evidence="1" key="1">
    <citation type="submission" date="2015-11" db="EMBL/GenBank/DDBJ databases">
        <title>De novo transcriptome assembly of four potential Pierce s Disease insect vectors from Arizona vineyards.</title>
        <authorList>
            <person name="Tassone E.E."/>
        </authorList>
    </citation>
    <scope>NUCLEOTIDE SEQUENCE</scope>
</reference>
<accession>A0A1B6H7V2</accession>
<evidence type="ECO:0000313" key="1">
    <source>
        <dbReference type="EMBL" id="JAS70694.1"/>
    </source>
</evidence>
<dbReference type="AlphaFoldDB" id="A0A1B6H7V2"/>
<gene>
    <name evidence="1" type="ORF">g.34039</name>
    <name evidence="2" type="ORF">g.34040</name>
</gene>
<protein>
    <submittedName>
        <fullName evidence="1">Uncharacterized protein</fullName>
    </submittedName>
</protein>
<dbReference type="EMBL" id="GECU01030622">
    <property type="protein sequence ID" value="JAS77084.1"/>
    <property type="molecule type" value="Transcribed_RNA"/>
</dbReference>
<feature type="non-terminal residue" evidence="1">
    <location>
        <position position="1"/>
    </location>
</feature>
<organism evidence="1">
    <name type="scientific">Homalodisca liturata</name>
    <dbReference type="NCBI Taxonomy" id="320908"/>
    <lineage>
        <taxon>Eukaryota</taxon>
        <taxon>Metazoa</taxon>
        <taxon>Ecdysozoa</taxon>
        <taxon>Arthropoda</taxon>
        <taxon>Hexapoda</taxon>
        <taxon>Insecta</taxon>
        <taxon>Pterygota</taxon>
        <taxon>Neoptera</taxon>
        <taxon>Paraneoptera</taxon>
        <taxon>Hemiptera</taxon>
        <taxon>Auchenorrhyncha</taxon>
        <taxon>Membracoidea</taxon>
        <taxon>Cicadellidae</taxon>
        <taxon>Cicadellinae</taxon>
        <taxon>Proconiini</taxon>
        <taxon>Homalodisca</taxon>
    </lineage>
</organism>
<dbReference type="EMBL" id="GECU01037012">
    <property type="protein sequence ID" value="JAS70694.1"/>
    <property type="molecule type" value="Transcribed_RNA"/>
</dbReference>
<name>A0A1B6H7V2_9HEMI</name>